<accession>A0A9P4RBG4</accession>
<sequence length="303" mass="31460">MFFSSVLVQLLTLTGTATLASAGPIDKRQAATNVYTFSSPRSAEGIAARSNGQLLVSFFDKAELWSLDPATKKAAKLVSFTDATCSAGITEIAPDVFAVVAGQYGMSGGNKPGSWAIWKVDMTSGTAKASILKKVPESGMWNGLTTLNNETILIGDATNGAVWRMNVNTGNYSIAIQDATMKPGTGIPMGIDGLRYSNGTVYFTNISKNTLNKVSVDATGKATGSITPIWSNTIADDLWVGPDGSAYVATSSNNKIQKVAPDGKVSTAASVSGSTACVLGRTDTDKNTLYIATNSGAIASVKV</sequence>
<feature type="signal peptide" evidence="1">
    <location>
        <begin position="1"/>
        <end position="22"/>
    </location>
</feature>
<gene>
    <name evidence="2" type="ORF">EJ04DRAFT_111520</name>
</gene>
<protein>
    <submittedName>
        <fullName evidence="2">NHL repeat-containing protein</fullName>
    </submittedName>
</protein>
<proteinExistence type="predicted"/>
<evidence type="ECO:0000313" key="2">
    <source>
        <dbReference type="EMBL" id="KAF2740965.1"/>
    </source>
</evidence>
<dbReference type="AlphaFoldDB" id="A0A9P4RBG4"/>
<dbReference type="PANTHER" id="PTHR42060:SF1">
    <property type="entry name" value="NHL REPEAT-CONTAINING PROTEIN"/>
    <property type="match status" value="1"/>
</dbReference>
<dbReference type="PANTHER" id="PTHR42060">
    <property type="entry name" value="NHL REPEAT-CONTAINING PROTEIN-RELATED"/>
    <property type="match status" value="1"/>
</dbReference>
<keyword evidence="1" id="KW-0732">Signal</keyword>
<dbReference type="InterPro" id="IPR011042">
    <property type="entry name" value="6-blade_b-propeller_TolB-like"/>
</dbReference>
<dbReference type="OrthoDB" id="9977941at2759"/>
<keyword evidence="3" id="KW-1185">Reference proteome</keyword>
<evidence type="ECO:0000313" key="3">
    <source>
        <dbReference type="Proteomes" id="UP000799444"/>
    </source>
</evidence>
<evidence type="ECO:0000256" key="1">
    <source>
        <dbReference type="SAM" id="SignalP"/>
    </source>
</evidence>
<organism evidence="2 3">
    <name type="scientific">Polyplosphaeria fusca</name>
    <dbReference type="NCBI Taxonomy" id="682080"/>
    <lineage>
        <taxon>Eukaryota</taxon>
        <taxon>Fungi</taxon>
        <taxon>Dikarya</taxon>
        <taxon>Ascomycota</taxon>
        <taxon>Pezizomycotina</taxon>
        <taxon>Dothideomycetes</taxon>
        <taxon>Pleosporomycetidae</taxon>
        <taxon>Pleosporales</taxon>
        <taxon>Tetraplosphaeriaceae</taxon>
        <taxon>Polyplosphaeria</taxon>
    </lineage>
</organism>
<feature type="chain" id="PRO_5040141099" evidence="1">
    <location>
        <begin position="23"/>
        <end position="303"/>
    </location>
</feature>
<dbReference type="Gene3D" id="2.120.10.30">
    <property type="entry name" value="TolB, C-terminal domain"/>
    <property type="match status" value="1"/>
</dbReference>
<dbReference type="EMBL" id="ML996098">
    <property type="protein sequence ID" value="KAF2740965.1"/>
    <property type="molecule type" value="Genomic_DNA"/>
</dbReference>
<reference evidence="2" key="1">
    <citation type="journal article" date="2020" name="Stud. Mycol.">
        <title>101 Dothideomycetes genomes: a test case for predicting lifestyles and emergence of pathogens.</title>
        <authorList>
            <person name="Haridas S."/>
            <person name="Albert R."/>
            <person name="Binder M."/>
            <person name="Bloem J."/>
            <person name="Labutti K."/>
            <person name="Salamov A."/>
            <person name="Andreopoulos B."/>
            <person name="Baker S."/>
            <person name="Barry K."/>
            <person name="Bills G."/>
            <person name="Bluhm B."/>
            <person name="Cannon C."/>
            <person name="Castanera R."/>
            <person name="Culley D."/>
            <person name="Daum C."/>
            <person name="Ezra D."/>
            <person name="Gonzalez J."/>
            <person name="Henrissat B."/>
            <person name="Kuo A."/>
            <person name="Liang C."/>
            <person name="Lipzen A."/>
            <person name="Lutzoni F."/>
            <person name="Magnuson J."/>
            <person name="Mondo S."/>
            <person name="Nolan M."/>
            <person name="Ohm R."/>
            <person name="Pangilinan J."/>
            <person name="Park H.-J."/>
            <person name="Ramirez L."/>
            <person name="Alfaro M."/>
            <person name="Sun H."/>
            <person name="Tritt A."/>
            <person name="Yoshinaga Y."/>
            <person name="Zwiers L.-H."/>
            <person name="Turgeon B."/>
            <person name="Goodwin S."/>
            <person name="Spatafora J."/>
            <person name="Crous P."/>
            <person name="Grigoriev I."/>
        </authorList>
    </citation>
    <scope>NUCLEOTIDE SEQUENCE</scope>
    <source>
        <strain evidence="2">CBS 125425</strain>
    </source>
</reference>
<dbReference type="InterPro" id="IPR052998">
    <property type="entry name" value="Hetero-Diels-Alderase-like"/>
</dbReference>
<name>A0A9P4RBG4_9PLEO</name>
<dbReference type="Proteomes" id="UP000799444">
    <property type="component" value="Unassembled WGS sequence"/>
</dbReference>
<dbReference type="SUPFAM" id="SSF63829">
    <property type="entry name" value="Calcium-dependent phosphotriesterase"/>
    <property type="match status" value="1"/>
</dbReference>
<comment type="caution">
    <text evidence="2">The sequence shown here is derived from an EMBL/GenBank/DDBJ whole genome shotgun (WGS) entry which is preliminary data.</text>
</comment>